<dbReference type="Pfam" id="PF02254">
    <property type="entry name" value="TrkA_N"/>
    <property type="match status" value="1"/>
</dbReference>
<dbReference type="InterPro" id="IPR003148">
    <property type="entry name" value="RCK_N"/>
</dbReference>
<keyword evidence="2" id="KW-0472">Membrane</keyword>
<feature type="domain" description="RCK C-terminal" evidence="4">
    <location>
        <begin position="247"/>
        <end position="331"/>
    </location>
</feature>
<feature type="transmembrane region" description="Helical" evidence="2">
    <location>
        <begin position="68"/>
        <end position="93"/>
    </location>
</feature>
<dbReference type="PROSITE" id="PS51201">
    <property type="entry name" value="RCK_N"/>
    <property type="match status" value="1"/>
</dbReference>
<dbReference type="PANTHER" id="PTHR43833">
    <property type="entry name" value="POTASSIUM CHANNEL PROTEIN 2-RELATED-RELATED"/>
    <property type="match status" value="1"/>
</dbReference>
<accession>A0A7G5XG54</accession>
<dbReference type="GO" id="GO:0008324">
    <property type="term" value="F:monoatomic cation transmembrane transporter activity"/>
    <property type="evidence" value="ECO:0007669"/>
    <property type="project" value="InterPro"/>
</dbReference>
<sequence>MMYFLRLLKYFKGLLVPISLFVVLLFIGTAGYMIIESYDLLDAFYMTVITVGTVGYLEVQPLSDAGRIFTSVIIIINIGAFTFFVTYLTRYLLDGEFIRQYKHLKMDNAIHQLNNHVIVCGFGRNGTQCAHILHDNHIPFVVLEEKIDLPESLPFEVKHFVKGDATTDESLLHAGIKRARAIIATMPVDADNLFMVLTARQLNPNIVIISRASHDSSVNKLRVAGANNVIMPDKIGGAHMATMVLIPDVAELLSLMSTRNTTEFKIEEIIANNSIQLGELNLWKNSGCTILGIKSKGNYILNPGPSHSIAEGERLIIMGSEYQIRKAKELV</sequence>
<keyword evidence="6" id="KW-1185">Reference proteome</keyword>
<evidence type="ECO:0000256" key="2">
    <source>
        <dbReference type="SAM" id="Phobius"/>
    </source>
</evidence>
<comment type="subcellular location">
    <subcellularLocation>
        <location evidence="1">Cell membrane</location>
        <topology evidence="1">Multi-pass membrane protein</topology>
    </subcellularLocation>
</comment>
<dbReference type="Pfam" id="PF02080">
    <property type="entry name" value="TrkA_C"/>
    <property type="match status" value="1"/>
</dbReference>
<evidence type="ECO:0000256" key="1">
    <source>
        <dbReference type="ARBA" id="ARBA00004651"/>
    </source>
</evidence>
<name>A0A7G5XG54_9BACT</name>
<dbReference type="SUPFAM" id="SSF116726">
    <property type="entry name" value="TrkA C-terminal domain-like"/>
    <property type="match status" value="1"/>
</dbReference>
<organism evidence="5 6">
    <name type="scientific">Lacibacter sediminis</name>
    <dbReference type="NCBI Taxonomy" id="2760713"/>
    <lineage>
        <taxon>Bacteria</taxon>
        <taxon>Pseudomonadati</taxon>
        <taxon>Bacteroidota</taxon>
        <taxon>Chitinophagia</taxon>
        <taxon>Chitinophagales</taxon>
        <taxon>Chitinophagaceae</taxon>
        <taxon>Lacibacter</taxon>
    </lineage>
</organism>
<dbReference type="Gene3D" id="3.30.70.1450">
    <property type="entry name" value="Regulator of K+ conductance, C-terminal domain"/>
    <property type="match status" value="1"/>
</dbReference>
<dbReference type="Gene3D" id="3.40.50.720">
    <property type="entry name" value="NAD(P)-binding Rossmann-like Domain"/>
    <property type="match status" value="1"/>
</dbReference>
<dbReference type="SUPFAM" id="SSF81324">
    <property type="entry name" value="Voltage-gated potassium channels"/>
    <property type="match status" value="1"/>
</dbReference>
<feature type="domain" description="RCK N-terminal" evidence="3">
    <location>
        <begin position="114"/>
        <end position="231"/>
    </location>
</feature>
<dbReference type="Gene3D" id="1.10.287.70">
    <property type="match status" value="1"/>
</dbReference>
<feature type="transmembrane region" description="Helical" evidence="2">
    <location>
        <begin position="12"/>
        <end position="35"/>
    </location>
</feature>
<dbReference type="AlphaFoldDB" id="A0A7G5XG54"/>
<keyword evidence="2" id="KW-1133">Transmembrane helix</keyword>
<gene>
    <name evidence="5" type="ORF">H4075_20730</name>
</gene>
<dbReference type="PANTHER" id="PTHR43833:SF9">
    <property type="entry name" value="POTASSIUM CHANNEL PROTEIN YUGO-RELATED"/>
    <property type="match status" value="1"/>
</dbReference>
<evidence type="ECO:0000313" key="5">
    <source>
        <dbReference type="EMBL" id="QNA44457.1"/>
    </source>
</evidence>
<dbReference type="RefSeq" id="WP_182802719.1">
    <property type="nucleotide sequence ID" value="NZ_CP060007.1"/>
</dbReference>
<reference evidence="6" key="1">
    <citation type="submission" date="2020-08" db="EMBL/GenBank/DDBJ databases">
        <title>Lacibacter sp. S13-6-6 genome sequencing.</title>
        <authorList>
            <person name="Jin L."/>
        </authorList>
    </citation>
    <scope>NUCLEOTIDE SEQUENCE [LARGE SCALE GENOMIC DNA]</scope>
    <source>
        <strain evidence="6">S13-6-6</strain>
    </source>
</reference>
<dbReference type="Proteomes" id="UP000515344">
    <property type="component" value="Chromosome"/>
</dbReference>
<evidence type="ECO:0000259" key="3">
    <source>
        <dbReference type="PROSITE" id="PS51201"/>
    </source>
</evidence>
<dbReference type="InterPro" id="IPR036291">
    <property type="entry name" value="NAD(P)-bd_dom_sf"/>
</dbReference>
<keyword evidence="2" id="KW-0812">Transmembrane</keyword>
<dbReference type="SUPFAM" id="SSF51735">
    <property type="entry name" value="NAD(P)-binding Rossmann-fold domains"/>
    <property type="match status" value="1"/>
</dbReference>
<dbReference type="InterPro" id="IPR006037">
    <property type="entry name" value="RCK_C"/>
</dbReference>
<proteinExistence type="predicted"/>
<dbReference type="GO" id="GO:0006813">
    <property type="term" value="P:potassium ion transport"/>
    <property type="evidence" value="ECO:0007669"/>
    <property type="project" value="InterPro"/>
</dbReference>
<dbReference type="KEGG" id="lacs:H4075_20730"/>
<dbReference type="EMBL" id="CP060007">
    <property type="protein sequence ID" value="QNA44457.1"/>
    <property type="molecule type" value="Genomic_DNA"/>
</dbReference>
<evidence type="ECO:0000259" key="4">
    <source>
        <dbReference type="PROSITE" id="PS51202"/>
    </source>
</evidence>
<protein>
    <submittedName>
        <fullName evidence="5">NAD-binding protein</fullName>
    </submittedName>
</protein>
<dbReference type="GO" id="GO:0005886">
    <property type="term" value="C:plasma membrane"/>
    <property type="evidence" value="ECO:0007669"/>
    <property type="project" value="UniProtKB-SubCell"/>
</dbReference>
<dbReference type="Pfam" id="PF07885">
    <property type="entry name" value="Ion_trans_2"/>
    <property type="match status" value="1"/>
</dbReference>
<dbReference type="InterPro" id="IPR036721">
    <property type="entry name" value="RCK_C_sf"/>
</dbReference>
<dbReference type="InterPro" id="IPR050721">
    <property type="entry name" value="Trk_Ktr_HKT_K-transport"/>
</dbReference>
<dbReference type="PROSITE" id="PS51202">
    <property type="entry name" value="RCK_C"/>
    <property type="match status" value="1"/>
</dbReference>
<dbReference type="InterPro" id="IPR013099">
    <property type="entry name" value="K_chnl_dom"/>
</dbReference>
<evidence type="ECO:0000313" key="6">
    <source>
        <dbReference type="Proteomes" id="UP000515344"/>
    </source>
</evidence>